<name>A0A9Q0YGC1_HOLLE</name>
<dbReference type="PANTHER" id="PTHR47027">
    <property type="entry name" value="REVERSE TRANSCRIPTASE DOMAIN-CONTAINING PROTEIN"/>
    <property type="match status" value="1"/>
</dbReference>
<comment type="caution">
    <text evidence="1">The sequence shown here is derived from an EMBL/GenBank/DDBJ whole genome shotgun (WGS) entry which is preliminary data.</text>
</comment>
<dbReference type="OrthoDB" id="425014at2759"/>
<dbReference type="AlphaFoldDB" id="A0A9Q0YGC1"/>
<gene>
    <name evidence="1" type="ORF">HOLleu_41312</name>
</gene>
<organism evidence="1 2">
    <name type="scientific">Holothuria leucospilota</name>
    <name type="common">Black long sea cucumber</name>
    <name type="synonym">Mertensiothuria leucospilota</name>
    <dbReference type="NCBI Taxonomy" id="206669"/>
    <lineage>
        <taxon>Eukaryota</taxon>
        <taxon>Metazoa</taxon>
        <taxon>Echinodermata</taxon>
        <taxon>Eleutherozoa</taxon>
        <taxon>Echinozoa</taxon>
        <taxon>Holothuroidea</taxon>
        <taxon>Aspidochirotacea</taxon>
        <taxon>Aspidochirotida</taxon>
        <taxon>Holothuriidae</taxon>
        <taxon>Holothuria</taxon>
    </lineage>
</organism>
<accession>A0A9Q0YGC1</accession>
<protein>
    <submittedName>
        <fullName evidence="1">Uncharacterized protein</fullName>
    </submittedName>
</protein>
<dbReference type="PANTHER" id="PTHR47027:SF26">
    <property type="entry name" value="REVERSE TRANSCRIPTASE DOMAIN-CONTAINING PROTEIN"/>
    <property type="match status" value="1"/>
</dbReference>
<proteinExistence type="predicted"/>
<dbReference type="EMBL" id="JAIZAY010000023">
    <property type="protein sequence ID" value="KAJ8019647.1"/>
    <property type="molecule type" value="Genomic_DNA"/>
</dbReference>
<evidence type="ECO:0000313" key="1">
    <source>
        <dbReference type="EMBL" id="KAJ8019647.1"/>
    </source>
</evidence>
<evidence type="ECO:0000313" key="2">
    <source>
        <dbReference type="Proteomes" id="UP001152320"/>
    </source>
</evidence>
<sequence length="143" mass="16542">MLYSKLWKKRGIKTMTKVAVYRAVVLMSLLNSCETWTPYARHIKKLNNFQMVCSRKILKIHCQDKVPDCEALEYAELPSISALVRKAQLRWVVHVVRMPKSHLPKKFFYSEFKAGKQHPGGHLKHLKDNHEASLNACSISVHT</sequence>
<reference evidence="1" key="1">
    <citation type="submission" date="2021-10" db="EMBL/GenBank/DDBJ databases">
        <title>Tropical sea cucumber genome reveals ecological adaptation and Cuvierian tubules defense mechanism.</title>
        <authorList>
            <person name="Chen T."/>
        </authorList>
    </citation>
    <scope>NUCLEOTIDE SEQUENCE</scope>
    <source>
        <strain evidence="1">Nanhai2018</strain>
        <tissue evidence="1">Muscle</tissue>
    </source>
</reference>
<dbReference type="Proteomes" id="UP001152320">
    <property type="component" value="Chromosome 23"/>
</dbReference>
<keyword evidence="2" id="KW-1185">Reference proteome</keyword>